<dbReference type="EMBL" id="UINC01001595">
    <property type="protein sequence ID" value="SUZ84545.1"/>
    <property type="molecule type" value="Genomic_DNA"/>
</dbReference>
<dbReference type="AlphaFoldDB" id="A0A381QYM8"/>
<accession>A0A381QYM8</accession>
<protein>
    <recommendedName>
        <fullName evidence="4">DNA recombination protein RmuC</fullName>
    </recommendedName>
</protein>
<evidence type="ECO:0008006" key="4">
    <source>
        <dbReference type="Google" id="ProtNLM"/>
    </source>
</evidence>
<organism evidence="3">
    <name type="scientific">marine metagenome</name>
    <dbReference type="NCBI Taxonomy" id="408172"/>
    <lineage>
        <taxon>unclassified sequences</taxon>
        <taxon>metagenomes</taxon>
        <taxon>ecological metagenomes</taxon>
    </lineage>
</organism>
<evidence type="ECO:0000313" key="3">
    <source>
        <dbReference type="EMBL" id="SUZ84545.1"/>
    </source>
</evidence>
<dbReference type="PANTHER" id="PTHR30563:SF0">
    <property type="entry name" value="DNA RECOMBINATION PROTEIN RMUC"/>
    <property type="match status" value="1"/>
</dbReference>
<name>A0A381QYM8_9ZZZZ</name>
<dbReference type="Pfam" id="PF02646">
    <property type="entry name" value="RmuC"/>
    <property type="match status" value="1"/>
</dbReference>
<sequence length="369" mass="41937">MEITVLLIAILFALAFLIYSVKNNKSGSSDELIVQLTNNLSNEIQNIRKEVGENSEINRKEIENKLLSINKEIIDFHKSSKEDIKKQFSESKKVIQDVTEQLGNIKGTNEQVLNFANQMKSLEKILSNQKQRGILGEIQLENLLANVLPPELFQMQYSFNSGEVVDAIVKVGEFIIPVDAKFSLDNYNKMIESSDSTEIQLLEKKFKEDIKSRIDETSKYIRPNEKTTDYAYMFIPADGLYQDLLNSRVGTLQINSKDLVSYAYSKRVMIVSPMSLFPMLQITVKALHNLKVEKSIQDILMNIDKLSNHLNSYQDSHNRLGKSLSAAVNHYNDTSKEFGKIDKDVTKISDGNFKIGIETDVIDRPLNGE</sequence>
<proteinExistence type="predicted"/>
<keyword evidence="2" id="KW-0233">DNA recombination</keyword>
<dbReference type="InterPro" id="IPR003798">
    <property type="entry name" value="DNA_recombination_RmuC"/>
</dbReference>
<dbReference type="GO" id="GO:0006310">
    <property type="term" value="P:DNA recombination"/>
    <property type="evidence" value="ECO:0007669"/>
    <property type="project" value="UniProtKB-KW"/>
</dbReference>
<evidence type="ECO:0000256" key="2">
    <source>
        <dbReference type="ARBA" id="ARBA00023172"/>
    </source>
</evidence>
<keyword evidence="1" id="KW-0175">Coiled coil</keyword>
<reference evidence="3" key="1">
    <citation type="submission" date="2018-05" db="EMBL/GenBank/DDBJ databases">
        <authorList>
            <person name="Lanie J.A."/>
            <person name="Ng W.-L."/>
            <person name="Kazmierczak K.M."/>
            <person name="Andrzejewski T.M."/>
            <person name="Davidsen T.M."/>
            <person name="Wayne K.J."/>
            <person name="Tettelin H."/>
            <person name="Glass J.I."/>
            <person name="Rusch D."/>
            <person name="Podicherti R."/>
            <person name="Tsui H.-C.T."/>
            <person name="Winkler M.E."/>
        </authorList>
    </citation>
    <scope>NUCLEOTIDE SEQUENCE</scope>
</reference>
<dbReference type="PANTHER" id="PTHR30563">
    <property type="entry name" value="DNA RECOMBINATION PROTEIN RMUC"/>
    <property type="match status" value="1"/>
</dbReference>
<evidence type="ECO:0000256" key="1">
    <source>
        <dbReference type="ARBA" id="ARBA00023054"/>
    </source>
</evidence>
<gene>
    <name evidence="3" type="ORF">METZ01_LOCUS37399</name>
</gene>